<dbReference type="GO" id="GO:0005634">
    <property type="term" value="C:nucleus"/>
    <property type="evidence" value="ECO:0007669"/>
    <property type="project" value="TreeGrafter"/>
</dbReference>
<keyword evidence="4" id="KW-1185">Reference proteome</keyword>
<dbReference type="GO" id="GO:0030688">
    <property type="term" value="C:preribosome, small subunit precursor"/>
    <property type="evidence" value="ECO:0007669"/>
    <property type="project" value="TreeGrafter"/>
</dbReference>
<evidence type="ECO:0000313" key="3">
    <source>
        <dbReference type="EMBL" id="WFD42261.1"/>
    </source>
</evidence>
<dbReference type="EMBL" id="CP118375">
    <property type="protein sequence ID" value="WFD42261.1"/>
    <property type="molecule type" value="Genomic_DNA"/>
</dbReference>
<gene>
    <name evidence="3" type="primary">LTV1</name>
    <name evidence="3" type="ORF">MPSI1_000902</name>
</gene>
<comment type="similarity">
    <text evidence="1">Belongs to the LTV1 family.</text>
</comment>
<reference evidence="3" key="1">
    <citation type="submission" date="2023-02" db="EMBL/GenBank/DDBJ databases">
        <title>Mating type loci evolution in Malassezia.</title>
        <authorList>
            <person name="Coelho M.A."/>
        </authorList>
    </citation>
    <scope>NUCLEOTIDE SEQUENCE</scope>
    <source>
        <strain evidence="3">CBS 14136</strain>
    </source>
</reference>
<feature type="region of interest" description="Disordered" evidence="2">
    <location>
        <begin position="263"/>
        <end position="351"/>
    </location>
</feature>
<dbReference type="PANTHER" id="PTHR21531:SF0">
    <property type="entry name" value="PROTEIN LTV1 HOMOLOG"/>
    <property type="match status" value="1"/>
</dbReference>
<feature type="compositionally biased region" description="Polar residues" evidence="2">
    <location>
        <begin position="589"/>
        <end position="607"/>
    </location>
</feature>
<accession>A0AAF0F3I1</accession>
<dbReference type="AlphaFoldDB" id="A0AAF0F3I1"/>
<proteinExistence type="inferred from homology"/>
<feature type="region of interest" description="Disordered" evidence="2">
    <location>
        <begin position="21"/>
        <end position="67"/>
    </location>
</feature>
<dbReference type="GO" id="GO:0000056">
    <property type="term" value="P:ribosomal small subunit export from nucleus"/>
    <property type="evidence" value="ECO:0007669"/>
    <property type="project" value="TreeGrafter"/>
</dbReference>
<evidence type="ECO:0000313" key="4">
    <source>
        <dbReference type="Proteomes" id="UP001214628"/>
    </source>
</evidence>
<dbReference type="Pfam" id="PF04180">
    <property type="entry name" value="LTV"/>
    <property type="match status" value="1"/>
</dbReference>
<feature type="compositionally biased region" description="Basic and acidic residues" evidence="2">
    <location>
        <begin position="121"/>
        <end position="140"/>
    </location>
</feature>
<organism evidence="3 4">
    <name type="scientific">Malassezia psittaci</name>
    <dbReference type="NCBI Taxonomy" id="1821823"/>
    <lineage>
        <taxon>Eukaryota</taxon>
        <taxon>Fungi</taxon>
        <taxon>Dikarya</taxon>
        <taxon>Basidiomycota</taxon>
        <taxon>Ustilaginomycotina</taxon>
        <taxon>Malasseziomycetes</taxon>
        <taxon>Malasseziales</taxon>
        <taxon>Malasseziaceae</taxon>
        <taxon>Malassezia</taxon>
    </lineage>
</organism>
<feature type="compositionally biased region" description="Basic and acidic residues" evidence="2">
    <location>
        <begin position="95"/>
        <end position="104"/>
    </location>
</feature>
<feature type="compositionally biased region" description="Low complexity" evidence="2">
    <location>
        <begin position="315"/>
        <end position="326"/>
    </location>
</feature>
<dbReference type="GO" id="GO:0005829">
    <property type="term" value="C:cytosol"/>
    <property type="evidence" value="ECO:0007669"/>
    <property type="project" value="TreeGrafter"/>
</dbReference>
<evidence type="ECO:0000256" key="1">
    <source>
        <dbReference type="ARBA" id="ARBA00009078"/>
    </source>
</evidence>
<dbReference type="GO" id="GO:0042274">
    <property type="term" value="P:ribosomal small subunit biogenesis"/>
    <property type="evidence" value="ECO:0007669"/>
    <property type="project" value="InterPro"/>
</dbReference>
<feature type="region of interest" description="Disordered" evidence="2">
    <location>
        <begin position="506"/>
        <end position="676"/>
    </location>
</feature>
<name>A0AAF0F3I1_9BASI</name>
<feature type="compositionally biased region" description="Basic and acidic residues" evidence="2">
    <location>
        <begin position="613"/>
        <end position="654"/>
    </location>
</feature>
<feature type="compositionally biased region" description="Basic and acidic residues" evidence="2">
    <location>
        <begin position="214"/>
        <end position="226"/>
    </location>
</feature>
<dbReference type="PANTHER" id="PTHR21531">
    <property type="entry name" value="LOW-TEMPERATURE VIABILITY PROTEIN LTV1-RELATED"/>
    <property type="match status" value="1"/>
</dbReference>
<sequence>MPPKSKWRQPDAVHFQVVHRSMRDSEPEAGPHVLKPYQPANRLKGKSRAELVQEDPSLESQTNAARPNVGEAALYGVYYDDTEYDYMQHLRAMNDGENSRRGGADEEDDTDAIWVPSAVQPKERSNAKSFAFKDDQKSSDSKPSLMLPASAFASEELPLTYNTENVDPELQGLQPDMDPHLRQTLEALDDNEFVEDEIDDDFFGGLIQGGQWDRQTDEAPSWRDEAPEGDDIYLDPLQRALREKQEADSQGKELSLEARVALFKHQQRQPGPSQLVLGPSSELQGSDTDTAEARDELGDLPNQTALPRATRRADSVSSSGSALGKSGRPGALARRAASTKAGSVGGGSTVWSMSSSAMFRNQGLTDLDARFDRTLRSYGVELDDDNAAVWEDLPDEEDEIEIDYDNVDQLTRDDFEEIMDEFLDKHEVVAGKLRESLGGRDATADEKLSMIRKGLGDIRLTEDDDDADLASSDNPFLNPDIIGADREKWDVETIQTTKTNLDNHPRTITAEESVAPSTRHAPSVIGTGVGNKLGLNDARTPRIQIHPRTGAPRLVGIPKASRHKKSHEDHSNSLSNAEKQVMDKKDVTENLSYSNSNPDLSSGQMSSKAAIPHSRDRNESKEQRRARKEAVKLEKQSRRAEKSATKQAFTEERKRQLHAARRQHEATGGQTVAHLT</sequence>
<dbReference type="InterPro" id="IPR007307">
    <property type="entry name" value="Ltv1"/>
</dbReference>
<protein>
    <submittedName>
        <fullName evidence="3">Protein ltv1</fullName>
    </submittedName>
</protein>
<evidence type="ECO:0000256" key="2">
    <source>
        <dbReference type="SAM" id="MobiDB-lite"/>
    </source>
</evidence>
<feature type="region of interest" description="Disordered" evidence="2">
    <location>
        <begin position="95"/>
        <end position="149"/>
    </location>
</feature>
<feature type="region of interest" description="Disordered" evidence="2">
    <location>
        <begin position="204"/>
        <end position="231"/>
    </location>
</feature>
<dbReference type="Proteomes" id="UP001214628">
    <property type="component" value="Chromosome 1"/>
</dbReference>